<dbReference type="OrthoDB" id="1716617at2"/>
<dbReference type="NCBIfam" id="TIGR01881">
    <property type="entry name" value="cas_Cmr5"/>
    <property type="match status" value="1"/>
</dbReference>
<dbReference type="Proteomes" id="UP000078290">
    <property type="component" value="Unassembled WGS sequence"/>
</dbReference>
<protein>
    <recommendedName>
        <fullName evidence="5">CRISPR type III-B/RAMP module-associated protein Cmr5</fullName>
    </recommendedName>
</protein>
<name>A0A1B7KVH7_PARTM</name>
<dbReference type="InterPro" id="IPR010160">
    <property type="entry name" value="CRISPR-assoc_prot_Cmr5"/>
</dbReference>
<reference evidence="7" key="1">
    <citation type="submission" date="2016-05" db="EMBL/GenBank/DDBJ databases">
        <authorList>
            <person name="Wang W."/>
            <person name="Zhu L."/>
        </authorList>
    </citation>
    <scope>NUCLEOTIDE SEQUENCE [LARGE SCALE GENOMIC DNA]</scope>
    <source>
        <strain evidence="7">W-2</strain>
    </source>
</reference>
<dbReference type="SUPFAM" id="SSF158568">
    <property type="entry name" value="AF1862-like"/>
    <property type="match status" value="1"/>
</dbReference>
<accession>A0A1B7KVH7</accession>
<dbReference type="EMBL" id="LXMA01000004">
    <property type="protein sequence ID" value="OAT73984.1"/>
    <property type="molecule type" value="Genomic_DNA"/>
</dbReference>
<evidence type="ECO:0000313" key="6">
    <source>
        <dbReference type="EMBL" id="OAT73984.1"/>
    </source>
</evidence>
<evidence type="ECO:0000256" key="3">
    <source>
        <dbReference type="ARBA" id="ARBA00022490"/>
    </source>
</evidence>
<sequence length="139" mass="16407">MAKNIQRVGIENGRAAFAFERVKKAKEDKRIGNFENYRSYVKKMPSLIQVNGFGQALAFCYQRKDQRKEYGAIYQALHEWFQEKYPYAFQGDKKEFVQVVINLPSAEYRLWTMEALALLNWMRKFVDGMAEENGTEKEE</sequence>
<dbReference type="GO" id="GO:0051607">
    <property type="term" value="P:defense response to virus"/>
    <property type="evidence" value="ECO:0007669"/>
    <property type="project" value="UniProtKB-KW"/>
</dbReference>
<comment type="caution">
    <text evidence="6">The sequence shown here is derived from an EMBL/GenBank/DDBJ whole genome shotgun (WGS) entry which is preliminary data.</text>
</comment>
<evidence type="ECO:0000256" key="1">
    <source>
        <dbReference type="ARBA" id="ARBA00004496"/>
    </source>
</evidence>
<evidence type="ECO:0000256" key="4">
    <source>
        <dbReference type="ARBA" id="ARBA00023118"/>
    </source>
</evidence>
<gene>
    <name evidence="6" type="ORF">A7K69_16880</name>
</gene>
<dbReference type="InterPro" id="IPR023101">
    <property type="entry name" value="AF1862-like_dom_sf"/>
</dbReference>
<comment type="similarity">
    <text evidence="2">Belongs to the CRISPR system Cmr5 family.</text>
</comment>
<dbReference type="Gene3D" id="1.10.520.30">
    <property type="entry name" value="AF1862-like domain"/>
    <property type="match status" value="1"/>
</dbReference>
<proteinExistence type="inferred from homology"/>
<keyword evidence="3" id="KW-0963">Cytoplasm</keyword>
<dbReference type="GO" id="GO:0005737">
    <property type="term" value="C:cytoplasm"/>
    <property type="evidence" value="ECO:0007669"/>
    <property type="project" value="UniProtKB-SubCell"/>
</dbReference>
<dbReference type="RefSeq" id="WP_064550501.1">
    <property type="nucleotide sequence ID" value="NZ_LXMA01000004.1"/>
</dbReference>
<dbReference type="Pfam" id="PF09701">
    <property type="entry name" value="Cas_Cmr5"/>
    <property type="match status" value="1"/>
</dbReference>
<evidence type="ECO:0000256" key="5">
    <source>
        <dbReference type="ARBA" id="ARBA00030001"/>
    </source>
</evidence>
<keyword evidence="4" id="KW-0051">Antiviral defense</keyword>
<organism evidence="6 7">
    <name type="scientific">Parageobacillus thermoglucosidasius</name>
    <name type="common">Geobacillus thermoglucosidasius</name>
    <dbReference type="NCBI Taxonomy" id="1426"/>
    <lineage>
        <taxon>Bacteria</taxon>
        <taxon>Bacillati</taxon>
        <taxon>Bacillota</taxon>
        <taxon>Bacilli</taxon>
        <taxon>Bacillales</taxon>
        <taxon>Anoxybacillaceae</taxon>
        <taxon>Parageobacillus</taxon>
    </lineage>
</organism>
<evidence type="ECO:0000313" key="7">
    <source>
        <dbReference type="Proteomes" id="UP000078290"/>
    </source>
</evidence>
<comment type="subcellular location">
    <subcellularLocation>
        <location evidence="1">Cytoplasm</location>
    </subcellularLocation>
</comment>
<dbReference type="AlphaFoldDB" id="A0A1B7KVH7"/>
<evidence type="ECO:0000256" key="2">
    <source>
        <dbReference type="ARBA" id="ARBA00006161"/>
    </source>
</evidence>
<dbReference type="CDD" id="cd09749">
    <property type="entry name" value="Cmr5_III-B"/>
    <property type="match status" value="1"/>
</dbReference>